<dbReference type="EMBL" id="CAJPEX010003943">
    <property type="protein sequence ID" value="CAG0922683.1"/>
    <property type="molecule type" value="Genomic_DNA"/>
</dbReference>
<evidence type="ECO:0000256" key="2">
    <source>
        <dbReference type="SAM" id="Phobius"/>
    </source>
</evidence>
<accession>A0A7R9GIP8</accession>
<keyword evidence="2" id="KW-1133">Transmembrane helix</keyword>
<reference evidence="3" key="1">
    <citation type="submission" date="2020-11" db="EMBL/GenBank/DDBJ databases">
        <authorList>
            <person name="Tran Van P."/>
        </authorList>
    </citation>
    <scope>NUCLEOTIDE SEQUENCE</scope>
</reference>
<keyword evidence="4" id="KW-1185">Reference proteome</keyword>
<dbReference type="EMBL" id="OA885980">
    <property type="protein sequence ID" value="CAD7282531.1"/>
    <property type="molecule type" value="Genomic_DNA"/>
</dbReference>
<proteinExistence type="predicted"/>
<evidence type="ECO:0000313" key="4">
    <source>
        <dbReference type="Proteomes" id="UP000678499"/>
    </source>
</evidence>
<feature type="region of interest" description="Disordered" evidence="1">
    <location>
        <begin position="120"/>
        <end position="174"/>
    </location>
</feature>
<keyword evidence="2" id="KW-0812">Transmembrane</keyword>
<feature type="region of interest" description="Disordered" evidence="1">
    <location>
        <begin position="23"/>
        <end position="98"/>
    </location>
</feature>
<protein>
    <submittedName>
        <fullName evidence="3">Uncharacterized protein</fullName>
    </submittedName>
</protein>
<evidence type="ECO:0000313" key="3">
    <source>
        <dbReference type="EMBL" id="CAD7282531.1"/>
    </source>
</evidence>
<evidence type="ECO:0000256" key="1">
    <source>
        <dbReference type="SAM" id="MobiDB-lite"/>
    </source>
</evidence>
<gene>
    <name evidence="3" type="ORF">NMOB1V02_LOCUS10153</name>
</gene>
<dbReference type="AlphaFoldDB" id="A0A7R9GIP8"/>
<organism evidence="3">
    <name type="scientific">Notodromas monacha</name>
    <dbReference type="NCBI Taxonomy" id="399045"/>
    <lineage>
        <taxon>Eukaryota</taxon>
        <taxon>Metazoa</taxon>
        <taxon>Ecdysozoa</taxon>
        <taxon>Arthropoda</taxon>
        <taxon>Crustacea</taxon>
        <taxon>Oligostraca</taxon>
        <taxon>Ostracoda</taxon>
        <taxon>Podocopa</taxon>
        <taxon>Podocopida</taxon>
        <taxon>Cypridocopina</taxon>
        <taxon>Cypridoidea</taxon>
        <taxon>Cyprididae</taxon>
        <taxon>Notodromas</taxon>
    </lineage>
</organism>
<feature type="compositionally biased region" description="Basic and acidic residues" evidence="1">
    <location>
        <begin position="120"/>
        <end position="131"/>
    </location>
</feature>
<keyword evidence="2" id="KW-0472">Membrane</keyword>
<name>A0A7R9GIP8_9CRUS</name>
<feature type="transmembrane region" description="Helical" evidence="2">
    <location>
        <begin position="205"/>
        <end position="224"/>
    </location>
</feature>
<feature type="compositionally biased region" description="Polar residues" evidence="1">
    <location>
        <begin position="41"/>
        <end position="77"/>
    </location>
</feature>
<dbReference type="Proteomes" id="UP000678499">
    <property type="component" value="Unassembled WGS sequence"/>
</dbReference>
<sequence length="236" mass="26078">MTAASHKGCGKFQVRQVQERQADSLLELKGSGVKMRHRNKVSVSESPGATDSIRTTTDSGYQTTGPGNEQSSRSSDSPIYDLITENGSSPEPDFTFDSTGSVLSDEILEACKLPFLRSPERKGHNYKETSRVNEGATAMASPFIGNNLMRRRYDQQESSDENEDHKSESISASATLEMEEQLKGMTQLLEMKGVINAKKSTQDKIFLLLLEALPALFLLSLYLIPRPHYNPDKSLG</sequence>